<evidence type="ECO:0000256" key="10">
    <source>
        <dbReference type="ARBA" id="ARBA00023136"/>
    </source>
</evidence>
<dbReference type="InterPro" id="IPR011042">
    <property type="entry name" value="6-blade_b-propeller_TolB-like"/>
</dbReference>
<feature type="disulfide bond" evidence="14">
    <location>
        <begin position="1249"/>
        <end position="1267"/>
    </location>
</feature>
<evidence type="ECO:0000256" key="1">
    <source>
        <dbReference type="ARBA" id="ARBA00004251"/>
    </source>
</evidence>
<feature type="repeat" description="LDL-receptor class B" evidence="15">
    <location>
        <begin position="1537"/>
        <end position="1579"/>
    </location>
</feature>
<feature type="domain" description="EGF-like" evidence="18">
    <location>
        <begin position="308"/>
        <end position="323"/>
    </location>
</feature>
<feature type="disulfide bond" evidence="14">
    <location>
        <begin position="976"/>
        <end position="991"/>
    </location>
</feature>
<feature type="disulfide bond" evidence="14">
    <location>
        <begin position="1015"/>
        <end position="1030"/>
    </location>
</feature>
<dbReference type="EnsemblMetazoa" id="PHUM038270-RA">
    <property type="protein sequence ID" value="PHUM038270-PA"/>
    <property type="gene ID" value="PHUM038270"/>
</dbReference>
<dbReference type="PROSITE" id="PS51120">
    <property type="entry name" value="LDLRB"/>
    <property type="match status" value="3"/>
</dbReference>
<dbReference type="InParanoid" id="E0VAH7"/>
<name>E0VAH7_PEDHC</name>
<accession>E0VAH7</accession>
<dbReference type="InterPro" id="IPR023415">
    <property type="entry name" value="LDLR_class-A_CS"/>
</dbReference>
<feature type="disulfide bond" evidence="14">
    <location>
        <begin position="1003"/>
        <end position="1021"/>
    </location>
</feature>
<dbReference type="SUPFAM" id="SSF57196">
    <property type="entry name" value="EGF/Laminin"/>
    <property type="match status" value="3"/>
</dbReference>
<feature type="disulfide bond" evidence="14">
    <location>
        <begin position="116"/>
        <end position="128"/>
    </location>
</feature>
<dbReference type="CTD" id="8232434"/>
<dbReference type="HOGENOM" id="CLU_000085_5_0_1"/>
<dbReference type="InterPro" id="IPR000742">
    <property type="entry name" value="EGF"/>
</dbReference>
<reference evidence="19" key="1">
    <citation type="submission" date="2007-04" db="EMBL/GenBank/DDBJ databases">
        <title>Annotation of Pediculus humanus corporis strain USDA.</title>
        <authorList>
            <person name="Kirkness E."/>
            <person name="Hannick L."/>
            <person name="Hass B."/>
            <person name="Bruggner R."/>
            <person name="Lawson D."/>
            <person name="Bidwell S."/>
            <person name="Joardar V."/>
            <person name="Caler E."/>
            <person name="Walenz B."/>
            <person name="Inman J."/>
            <person name="Schobel S."/>
            <person name="Galinsky K."/>
            <person name="Amedeo P."/>
            <person name="Strausberg R."/>
        </authorList>
    </citation>
    <scope>NUCLEOTIDE SEQUENCE</scope>
    <source>
        <strain evidence="19">USDA</strain>
    </source>
</reference>
<organism>
    <name type="scientific">Pediculus humanus subsp. corporis</name>
    <name type="common">Body louse</name>
    <dbReference type="NCBI Taxonomy" id="121224"/>
    <lineage>
        <taxon>Eukaryota</taxon>
        <taxon>Metazoa</taxon>
        <taxon>Ecdysozoa</taxon>
        <taxon>Arthropoda</taxon>
        <taxon>Hexapoda</taxon>
        <taxon>Insecta</taxon>
        <taxon>Pterygota</taxon>
        <taxon>Neoptera</taxon>
        <taxon>Paraneoptera</taxon>
        <taxon>Psocodea</taxon>
        <taxon>Troctomorpha</taxon>
        <taxon>Phthiraptera</taxon>
        <taxon>Anoplura</taxon>
        <taxon>Pediculidae</taxon>
        <taxon>Pediculus</taxon>
    </lineage>
</organism>
<feature type="disulfide bond" evidence="14">
    <location>
        <begin position="50"/>
        <end position="65"/>
    </location>
</feature>
<evidence type="ECO:0000256" key="6">
    <source>
        <dbReference type="ARBA" id="ARBA00022692"/>
    </source>
</evidence>
<feature type="disulfide bond" evidence="14">
    <location>
        <begin position="1073"/>
        <end position="1085"/>
    </location>
</feature>
<dbReference type="SMART" id="SM00179">
    <property type="entry name" value="EGF_CA"/>
    <property type="match status" value="3"/>
</dbReference>
<dbReference type="Gene3D" id="4.10.400.10">
    <property type="entry name" value="Low-density Lipoprotein Receptor"/>
    <property type="match status" value="13"/>
</dbReference>
<keyword evidence="9 17" id="KW-1133">Transmembrane helix</keyword>
<evidence type="ECO:0000256" key="2">
    <source>
        <dbReference type="ARBA" id="ARBA00009939"/>
    </source>
</evidence>
<dbReference type="GO" id="GO:0005509">
    <property type="term" value="F:calcium ion binding"/>
    <property type="evidence" value="ECO:0007669"/>
    <property type="project" value="InterPro"/>
</dbReference>
<dbReference type="VEuPathDB" id="VectorBase:PHUM038270"/>
<keyword evidence="4" id="KW-0245">EGF-like domain</keyword>
<feature type="disulfide bond" evidence="14">
    <location>
        <begin position="1177"/>
        <end position="1192"/>
    </location>
</feature>
<keyword evidence="10 17" id="KW-0472">Membrane</keyword>
<feature type="disulfide bond" evidence="14">
    <location>
        <begin position="1080"/>
        <end position="1098"/>
    </location>
</feature>
<dbReference type="EMBL" id="DS235006">
    <property type="protein sequence ID" value="EEB10383.1"/>
    <property type="molecule type" value="Genomic_DNA"/>
</dbReference>
<dbReference type="SUPFAM" id="SSF57424">
    <property type="entry name" value="LDL receptor-like module"/>
    <property type="match status" value="12"/>
</dbReference>
<comment type="similarity">
    <text evidence="2">Belongs to the LDLR family.</text>
</comment>
<feature type="disulfide bond" evidence="14">
    <location>
        <begin position="1034"/>
        <end position="1046"/>
    </location>
</feature>
<evidence type="ECO:0000313" key="21">
    <source>
        <dbReference type="Proteomes" id="UP000009046"/>
    </source>
</evidence>
<dbReference type="SUPFAM" id="SSF63825">
    <property type="entry name" value="YWTD domain"/>
    <property type="match status" value="3"/>
</dbReference>
<dbReference type="PROSITE" id="PS50068">
    <property type="entry name" value="LDLRA_2"/>
    <property type="match status" value="13"/>
</dbReference>
<keyword evidence="21" id="KW-1185">Reference proteome</keyword>
<dbReference type="Gene3D" id="2.10.25.10">
    <property type="entry name" value="Laminin"/>
    <property type="match status" value="4"/>
</dbReference>
<dbReference type="InterPro" id="IPR036055">
    <property type="entry name" value="LDL_receptor-like_sf"/>
</dbReference>
<dbReference type="InterPro" id="IPR001881">
    <property type="entry name" value="EGF-like_Ca-bd_dom"/>
</dbReference>
<dbReference type="PANTHER" id="PTHR22722:SF14">
    <property type="entry name" value="MEGALIN, ISOFORM A"/>
    <property type="match status" value="1"/>
</dbReference>
<feature type="region of interest" description="Disordered" evidence="16">
    <location>
        <begin position="1775"/>
        <end position="1813"/>
    </location>
</feature>
<dbReference type="GeneID" id="8232434"/>
<dbReference type="PROSITE" id="PS01186">
    <property type="entry name" value="EGF_2"/>
    <property type="match status" value="1"/>
</dbReference>
<evidence type="ECO:0000313" key="20">
    <source>
        <dbReference type="EnsemblMetazoa" id="PHUM038270-PA"/>
    </source>
</evidence>
<keyword evidence="6 17" id="KW-0812">Transmembrane</keyword>
<dbReference type="RefSeq" id="XP_002423121.1">
    <property type="nucleotide sequence ID" value="XM_002423076.1"/>
</dbReference>
<dbReference type="Gene3D" id="2.120.10.30">
    <property type="entry name" value="TolB, C-terminal domain"/>
    <property type="match status" value="3"/>
</dbReference>
<dbReference type="InterPro" id="IPR002172">
    <property type="entry name" value="LDrepeatLR_classA_rpt"/>
</dbReference>
<dbReference type="FunFam" id="4.10.400.10:FF:000002">
    <property type="entry name" value="Low-density lipoprotein receptor-related protein 1"/>
    <property type="match status" value="1"/>
</dbReference>
<sequence length="1813" mass="202350">MGIGGGGGGGCFNIILFFLLSLIFIGLSEECDNNDFTCLNGKCLSKDKVCDGFFDCDNAEDEENCEKNIKCVSPTWFKCKDGQCLSSLLYCNGEYDCEDHSDEPENCTADATNVTCSPDEFTCLNKDCIQNTWVCDGQPDCLDGSDETVGCGTKLDCHGGFKCKNHHCIIQEFHCDGENDCGDNSDEENCTMKFHSTDHCNKELGLFLCTDGIVCLDGDHVCDGFPHCFDNSDEIDCAKDQKLNSSYCKSVLGCSHDCHLAPNKNIFCTCPKGYKLDGSLKKCIDINECEEFGYCYQKCRNFIGGHQCYCDDGYSLMSDNRTCKAKGEALLLFSSLNTIRGVYLKSKLYFSVPTEQSRVIGISHNGHQVYWTEINKAEAAIVKSNEDGSNRVVIADSGFGLPEDLAVDYVTGNIYFTDGEKKHIGVCTENATCTVLHNKDIDKPRAIALYPQKGMMFWTDWGKLSKIACSGMDGSNPKTLVDKNIEWPNGIALDISNDRLYWVDAKATNIESIRLDGSDRQVNAVQHPFSIAVFEDMLYWSDWENMQIEKCNKFTGKNHSSLIKEKHSKGEKTKHSIYGVHIYHSVLHPRINNPCLGHGCSHMCLLAPNNTYKCACPQDFNLGPDLHSCRRVTKPLQVVVAGKTHINFITPRLLGKQSKIKLNLADHVDTIECMAFDSLSGNLIISDTGKKKIFLYNMRTKYVSVLLGSGIGKVTSMSFDSLGNNLYFCDEEKLRVEVLSMSTKYSLPVFRAVEGEIPQSVVAVPDHEVIFIAVTKKEGSVFIKRTNMDGTQVIPHMTGTKIVGPKVVLSYDRKIEKVFWFDSGREVIEFMNIDGSNHKIIQVTEGNPGAMISQGGLLMWVNQKSTFFYFQDMEGWQNHYSHEKSILKLDMENDYPGSLASITEMESHNLHPCQSYIHHECSHLCLVTINNNGRCACPLNMRLSSDNRTCVSHAFCNDNQFKCRNDDICISRIQRCDGHKDCPSGDDEKDCEINNCKENQFKCTNGQCIAMIEKCDGENDCSDGSDEENCKTDCKSEDFHCNSGECISKSWQCDYVKDCLDGSDELNCGTKTCGSNMFQCKTGTCITKSWECDGDIDCVDGSDEHDKCQMTTCDTLDFQCGNGRCISPKLICNGENDCGDRTDEMECKVYDYEADCGADEFLCSKANPKCVPQKSRCNGTAECPRGEDETDCSNCLPTEFQCKNFKCIFNKWLCDKDNDCGDNSDEDPELCSRRAGSVGFLQLCQDFTCKSGECLPMHLVCDGHKNCEDGSDEGGNCGLSCKSNPCEQICTPTPVSARCACKQGYFLSANGHSCIDIDECAEEKCSQICHNTPGGFNCSCAEDFILKSDRVTCKAKGGRMSFILSGDDEIRKVSNNFNQMDLLVFEPGAQIVGLDVDTRKNRIIWASGSSGKISALDVTTSQETSLQSMDRPSKVTYDWLTGNIFYIDNSKPNKIKVCNLEKKKQSTVLTASPDTLITNLVIEPVSGLLFYSHVRSSVLQRPVSEILSYSFEEQNSTLLVSTDLTWVSGLVVDRIRGYLYWSDLYYQVIEKTRFDGSQRQIVFQSQVHRPESLTFFEDSLVWLTRGSGEIKKCTLYGEHKGHCDNISLYIYDTKMITIMQEARQPQMRNPCSNICDSSSICVFTLAGPKCVCQDGSVVPPDEICVVSNTLVRVSSRYIGDDTKEYLAYEKPPLSGNSSAVIGVLMSMLIICGILASYLYLRKRNSNIFLETKHFHNPSFGLSQMENNYPNNLVPGSHQYENPRTNIVKHTDGQFGVSFKGKENKKDKKKFEKPDYDSDSDGYDRTDMKANLIR</sequence>
<evidence type="ECO:0000256" key="15">
    <source>
        <dbReference type="PROSITE-ProRule" id="PRU00461"/>
    </source>
</evidence>
<feature type="compositionally biased region" description="Basic and acidic residues" evidence="16">
    <location>
        <begin position="1779"/>
        <end position="1807"/>
    </location>
</feature>
<protein>
    <submittedName>
        <fullName evidence="19 20">Vitellogenin receptor, putative</fullName>
    </submittedName>
</protein>
<keyword evidence="5" id="KW-0254">Endocytosis</keyword>
<feature type="disulfide bond" evidence="14">
    <location>
        <begin position="1132"/>
        <end position="1147"/>
    </location>
</feature>
<dbReference type="GO" id="GO:0043235">
    <property type="term" value="C:receptor complex"/>
    <property type="evidence" value="ECO:0007669"/>
    <property type="project" value="TreeGrafter"/>
</dbReference>
<dbReference type="InterPro" id="IPR009030">
    <property type="entry name" value="Growth_fac_rcpt_cys_sf"/>
</dbReference>
<dbReference type="FunCoup" id="E0VAH7">
    <property type="interactions" value="1"/>
</dbReference>
<dbReference type="InterPro" id="IPR026823">
    <property type="entry name" value="cEGF"/>
</dbReference>
<feature type="disulfide bond" evidence="14">
    <location>
        <begin position="222"/>
        <end position="237"/>
    </location>
</feature>
<dbReference type="Pfam" id="PF00057">
    <property type="entry name" value="Ldl_recept_a"/>
    <property type="match status" value="12"/>
</dbReference>
<dbReference type="Pfam" id="PF00058">
    <property type="entry name" value="Ldl_recept_b"/>
    <property type="match status" value="3"/>
</dbReference>
<reference evidence="19" key="2">
    <citation type="submission" date="2007-04" db="EMBL/GenBank/DDBJ databases">
        <title>The genome of the human body louse.</title>
        <authorList>
            <consortium name="The Human Body Louse Genome Consortium"/>
            <person name="Kirkness E."/>
            <person name="Walenz B."/>
            <person name="Hass B."/>
            <person name="Bruggner R."/>
            <person name="Strausberg R."/>
        </authorList>
    </citation>
    <scope>NUCLEOTIDE SEQUENCE</scope>
    <source>
        <strain evidence="19">USDA</strain>
    </source>
</reference>
<evidence type="ECO:0000256" key="11">
    <source>
        <dbReference type="ARBA" id="ARBA00023157"/>
    </source>
</evidence>
<feature type="disulfide bond" evidence="14">
    <location>
        <begin position="38"/>
        <end position="56"/>
    </location>
</feature>
<feature type="disulfide bond" evidence="14">
    <location>
        <begin position="1202"/>
        <end position="1220"/>
    </location>
</feature>
<dbReference type="FunFam" id="2.120.10.30:FF:000241">
    <property type="entry name" value="Low-density lipoprotein receptor-related protein 6"/>
    <property type="match status" value="1"/>
</dbReference>
<dbReference type="InterPro" id="IPR018097">
    <property type="entry name" value="EGF_Ca-bd_CS"/>
</dbReference>
<dbReference type="CDD" id="cd00054">
    <property type="entry name" value="EGF_CA"/>
    <property type="match status" value="1"/>
</dbReference>
<feature type="disulfide bond" evidence="14">
    <location>
        <begin position="1113"/>
        <end position="1125"/>
    </location>
</feature>
<reference evidence="20" key="3">
    <citation type="submission" date="2020-05" db="UniProtKB">
        <authorList>
            <consortium name="EnsemblMetazoa"/>
        </authorList>
    </citation>
    <scope>IDENTIFICATION</scope>
    <source>
        <strain evidence="20">USDA</strain>
    </source>
</reference>
<evidence type="ECO:0000259" key="18">
    <source>
        <dbReference type="PROSITE" id="PS01186"/>
    </source>
</evidence>
<dbReference type="EMBL" id="AAZO01000450">
    <property type="status" value="NOT_ANNOTATED_CDS"/>
    <property type="molecule type" value="Genomic_DNA"/>
</dbReference>
<evidence type="ECO:0000256" key="13">
    <source>
        <dbReference type="ARBA" id="ARBA00023180"/>
    </source>
</evidence>
<dbReference type="PROSITE" id="PS01187">
    <property type="entry name" value="EGF_CA"/>
    <property type="match status" value="1"/>
</dbReference>
<dbReference type="SUPFAM" id="SSF57184">
    <property type="entry name" value="Growth factor receptor domain"/>
    <property type="match status" value="1"/>
</dbReference>
<dbReference type="OMA" id="ECLTMAH"/>
<dbReference type="InterPro" id="IPR051221">
    <property type="entry name" value="LDLR-related"/>
</dbReference>
<feature type="disulfide bond" evidence="14">
    <location>
        <begin position="123"/>
        <end position="141"/>
    </location>
</feature>
<dbReference type="FunFam" id="2.10.25.10:FF:000009">
    <property type="entry name" value="Low-density lipoprotein receptor isoform 1"/>
    <property type="match status" value="2"/>
</dbReference>
<dbReference type="PANTHER" id="PTHR22722">
    <property type="entry name" value="LOW-DENSITY LIPOPROTEIN RECEPTOR-RELATED PROTEIN 2-RELATED"/>
    <property type="match status" value="1"/>
</dbReference>
<evidence type="ECO:0000256" key="4">
    <source>
        <dbReference type="ARBA" id="ARBA00022536"/>
    </source>
</evidence>
<dbReference type="SMART" id="SM00135">
    <property type="entry name" value="LY"/>
    <property type="match status" value="11"/>
</dbReference>
<dbReference type="FunFam" id="4.10.400.10:FF:000065">
    <property type="entry name" value="Transmembrane protease serine 7"/>
    <property type="match status" value="1"/>
</dbReference>
<evidence type="ECO:0000256" key="5">
    <source>
        <dbReference type="ARBA" id="ARBA00022583"/>
    </source>
</evidence>
<keyword evidence="8" id="KW-0677">Repeat</keyword>
<feature type="disulfide bond" evidence="14">
    <location>
        <begin position="1041"/>
        <end position="1059"/>
    </location>
</feature>
<dbReference type="PROSITE" id="PS01209">
    <property type="entry name" value="LDLRA_1"/>
    <property type="match status" value="8"/>
</dbReference>
<feature type="disulfide bond" evidence="14">
    <location>
        <begin position="996"/>
        <end position="1008"/>
    </location>
</feature>
<feature type="repeat" description="LDL-receptor class B" evidence="15">
    <location>
        <begin position="454"/>
        <end position="497"/>
    </location>
</feature>
<dbReference type="OrthoDB" id="8831087at2759"/>
<feature type="repeat" description="LDL-receptor class B" evidence="15">
    <location>
        <begin position="367"/>
        <end position="411"/>
    </location>
</feature>
<comment type="caution">
    <text evidence="14">Lacks conserved residue(s) required for the propagation of feature annotation.</text>
</comment>
<feature type="disulfide bond" evidence="14">
    <location>
        <begin position="79"/>
        <end position="97"/>
    </location>
</feature>
<keyword evidence="7" id="KW-0732">Signal</keyword>
<evidence type="ECO:0000313" key="19">
    <source>
        <dbReference type="EMBL" id="EEB10383.1"/>
    </source>
</evidence>
<feature type="transmembrane region" description="Helical" evidence="17">
    <location>
        <begin position="1699"/>
        <end position="1720"/>
    </location>
</feature>
<dbReference type="Pfam" id="PF12662">
    <property type="entry name" value="cEGF"/>
    <property type="match status" value="2"/>
</dbReference>
<dbReference type="FunFam" id="4.10.400.10:FF:000034">
    <property type="entry name" value="Low-density lipoprotein receptor-related protein 2"/>
    <property type="match status" value="3"/>
</dbReference>
<feature type="disulfide bond" evidence="14">
    <location>
        <begin position="1120"/>
        <end position="1138"/>
    </location>
</feature>
<dbReference type="eggNOG" id="KOG1215">
    <property type="taxonomic scope" value="Eukaryota"/>
</dbReference>
<dbReference type="GO" id="GO:0006897">
    <property type="term" value="P:endocytosis"/>
    <property type="evidence" value="ECO:0007669"/>
    <property type="project" value="UniProtKB-KW"/>
</dbReference>
<dbReference type="KEGG" id="phu:Phum_PHUM038270"/>
<proteinExistence type="inferred from homology"/>
<dbReference type="CDD" id="cd00112">
    <property type="entry name" value="LDLa"/>
    <property type="match status" value="13"/>
</dbReference>
<dbReference type="STRING" id="121224.E0VAH7"/>
<evidence type="ECO:0000256" key="3">
    <source>
        <dbReference type="ARBA" id="ARBA00022475"/>
    </source>
</evidence>
<evidence type="ECO:0000256" key="12">
    <source>
        <dbReference type="ARBA" id="ARBA00023170"/>
    </source>
</evidence>
<keyword evidence="12 19" id="KW-0675">Receptor</keyword>
<dbReference type="GO" id="GO:0005886">
    <property type="term" value="C:plasma membrane"/>
    <property type="evidence" value="ECO:0007669"/>
    <property type="project" value="UniProtKB-SubCell"/>
</dbReference>
<dbReference type="SMART" id="SM00192">
    <property type="entry name" value="LDLa"/>
    <property type="match status" value="13"/>
</dbReference>
<comment type="subcellular location">
    <subcellularLocation>
        <location evidence="1">Cell membrane</location>
        <topology evidence="1">Single-pass type I membrane protein</topology>
    </subcellularLocation>
</comment>
<keyword evidence="11 14" id="KW-1015">Disulfide bond</keyword>
<evidence type="ECO:0000256" key="14">
    <source>
        <dbReference type="PROSITE-ProRule" id="PRU00124"/>
    </source>
</evidence>
<gene>
    <name evidence="20" type="primary">8232434</name>
    <name evidence="19" type="ORF">Phum_PHUM038270</name>
</gene>
<evidence type="ECO:0000256" key="17">
    <source>
        <dbReference type="SAM" id="Phobius"/>
    </source>
</evidence>
<feature type="disulfide bond" evidence="14">
    <location>
        <begin position="175"/>
        <end position="190"/>
    </location>
</feature>
<keyword evidence="3" id="KW-1003">Cell membrane</keyword>
<evidence type="ECO:0000256" key="7">
    <source>
        <dbReference type="ARBA" id="ARBA00022729"/>
    </source>
</evidence>
<feature type="disulfide bond" evidence="14">
    <location>
        <begin position="31"/>
        <end position="43"/>
    </location>
</feature>
<evidence type="ECO:0000256" key="9">
    <source>
        <dbReference type="ARBA" id="ARBA00022989"/>
    </source>
</evidence>
<feature type="disulfide bond" evidence="14">
    <location>
        <begin position="163"/>
        <end position="181"/>
    </location>
</feature>
<feature type="transmembrane region" description="Helical" evidence="17">
    <location>
        <begin position="7"/>
        <end position="27"/>
    </location>
</feature>
<dbReference type="Proteomes" id="UP000009046">
    <property type="component" value="Unassembled WGS sequence"/>
</dbReference>
<dbReference type="SMART" id="SM00181">
    <property type="entry name" value="EGF"/>
    <property type="match status" value="8"/>
</dbReference>
<evidence type="ECO:0000256" key="16">
    <source>
        <dbReference type="SAM" id="MobiDB-lite"/>
    </source>
</evidence>
<evidence type="ECO:0000256" key="8">
    <source>
        <dbReference type="ARBA" id="ARBA00022737"/>
    </source>
</evidence>
<feature type="disulfide bond" evidence="14">
    <location>
        <begin position="1053"/>
        <end position="1068"/>
    </location>
</feature>
<keyword evidence="13" id="KW-0325">Glycoprotein</keyword>
<dbReference type="InterPro" id="IPR000033">
    <property type="entry name" value="LDLR_classB_rpt"/>
</dbReference>
<feature type="disulfide bond" evidence="14">
    <location>
        <begin position="1195"/>
        <end position="1207"/>
    </location>
</feature>
<dbReference type="PRINTS" id="PR00261">
    <property type="entry name" value="LDLRECEPTOR"/>
</dbReference>